<dbReference type="CDD" id="cd02020">
    <property type="entry name" value="CMPK"/>
    <property type="match status" value="1"/>
</dbReference>
<evidence type="ECO:0000256" key="5">
    <source>
        <dbReference type="ARBA" id="ARBA00022840"/>
    </source>
</evidence>
<dbReference type="Proteomes" id="UP000061704">
    <property type="component" value="Chromosome"/>
</dbReference>
<name>C5WD26_9ENTR</name>
<dbReference type="HOGENOM" id="CLU_079959_2_0_6"/>
<comment type="similarity">
    <text evidence="1 8">Belongs to the cytidylate kinase family. Type 1 subfamily.</text>
</comment>
<comment type="catalytic activity">
    <reaction evidence="6 8">
        <text>dCMP + ATP = dCDP + ADP</text>
        <dbReference type="Rhea" id="RHEA:25094"/>
        <dbReference type="ChEBI" id="CHEBI:30616"/>
        <dbReference type="ChEBI" id="CHEBI:57566"/>
        <dbReference type="ChEBI" id="CHEBI:58593"/>
        <dbReference type="ChEBI" id="CHEBI:456216"/>
        <dbReference type="EC" id="2.7.4.25"/>
    </reaction>
</comment>
<evidence type="ECO:0000256" key="3">
    <source>
        <dbReference type="ARBA" id="ARBA00022741"/>
    </source>
</evidence>
<evidence type="ECO:0000313" key="10">
    <source>
        <dbReference type="EMBL" id="BAH83232.1"/>
    </source>
</evidence>
<evidence type="ECO:0000256" key="1">
    <source>
        <dbReference type="ARBA" id="ARBA00009427"/>
    </source>
</evidence>
<dbReference type="GO" id="GO:0005829">
    <property type="term" value="C:cytosol"/>
    <property type="evidence" value="ECO:0007669"/>
    <property type="project" value="TreeGrafter"/>
</dbReference>
<comment type="subcellular location">
    <subcellularLocation>
        <location evidence="8">Cytoplasm</location>
    </subcellularLocation>
</comment>
<evidence type="ECO:0000256" key="6">
    <source>
        <dbReference type="ARBA" id="ARBA00047615"/>
    </source>
</evidence>
<dbReference type="KEGG" id="icp:ICMP_379"/>
<keyword evidence="4 8" id="KW-0418">Kinase</keyword>
<evidence type="ECO:0000256" key="8">
    <source>
        <dbReference type="HAMAP-Rule" id="MF_00238"/>
    </source>
</evidence>
<dbReference type="GO" id="GO:0005524">
    <property type="term" value="F:ATP binding"/>
    <property type="evidence" value="ECO:0007669"/>
    <property type="project" value="UniProtKB-UniRule"/>
</dbReference>
<dbReference type="NCBIfam" id="TIGR00017">
    <property type="entry name" value="cmk"/>
    <property type="match status" value="1"/>
</dbReference>
<dbReference type="EC" id="2.7.4.25" evidence="8"/>
<dbReference type="GO" id="GO:0006220">
    <property type="term" value="P:pyrimidine nucleotide metabolic process"/>
    <property type="evidence" value="ECO:0007669"/>
    <property type="project" value="UniProtKB-UniRule"/>
</dbReference>
<evidence type="ECO:0000256" key="7">
    <source>
        <dbReference type="ARBA" id="ARBA00048478"/>
    </source>
</evidence>
<dbReference type="GO" id="GO:0015949">
    <property type="term" value="P:nucleobase-containing small molecule interconversion"/>
    <property type="evidence" value="ECO:0007669"/>
    <property type="project" value="TreeGrafter"/>
</dbReference>
<dbReference type="EMBL" id="AP010872">
    <property type="protein sequence ID" value="BAH83232.1"/>
    <property type="molecule type" value="Genomic_DNA"/>
</dbReference>
<dbReference type="InterPro" id="IPR003136">
    <property type="entry name" value="Cytidylate_kin"/>
</dbReference>
<evidence type="ECO:0000259" key="9">
    <source>
        <dbReference type="Pfam" id="PF02224"/>
    </source>
</evidence>
<sequence length="255" mass="29074">MMILYHIFYLGNYINGNYIMTLRIPMIAIDGPSASGKGTVCRELSKILNWNILDSGAIYRILTLLAVQNNLTIESEELSVKSERLLLQIANTIKVSFIYKHNGINILLDGKDITKKIYSPDISNKTSRLSSLPSIRNALLQKQRSFLHFPGLVADGRDMGTIVFPDAPVKIFLYANIEERTYRRMLQLHNNGFNVNFSSLLEELKERDNRDRNRSISPLLPAKDALLIDSTNISINQVIYKVLKYTRQKLGDQIK</sequence>
<keyword evidence="2 8" id="KW-0808">Transferase</keyword>
<keyword evidence="5 8" id="KW-0067">ATP-binding</keyword>
<accession>C5WD26</accession>
<protein>
    <recommendedName>
        <fullName evidence="8">Cytidylate kinase</fullName>
        <shortName evidence="8">CK</shortName>
        <ecNumber evidence="8">2.7.4.25</ecNumber>
    </recommendedName>
    <alternativeName>
        <fullName evidence="8">Cytidine monophosphate kinase</fullName>
        <shortName evidence="8">CMP kinase</shortName>
    </alternativeName>
</protein>
<dbReference type="Gene3D" id="3.40.50.300">
    <property type="entry name" value="P-loop containing nucleotide triphosphate hydrolases"/>
    <property type="match status" value="1"/>
</dbReference>
<gene>
    <name evidence="8 10" type="primary">cmk</name>
    <name evidence="10" type="ORF">ICMP_379</name>
</gene>
<dbReference type="Pfam" id="PF02224">
    <property type="entry name" value="Cytidylate_kin"/>
    <property type="match status" value="1"/>
</dbReference>
<dbReference type="AlphaFoldDB" id="C5WD26"/>
<feature type="domain" description="Cytidylate kinase" evidence="9">
    <location>
        <begin position="27"/>
        <end position="247"/>
    </location>
</feature>
<dbReference type="InterPro" id="IPR011994">
    <property type="entry name" value="Cytidylate_kinase_dom"/>
</dbReference>
<keyword evidence="8" id="KW-0963">Cytoplasm</keyword>
<dbReference type="SUPFAM" id="SSF52540">
    <property type="entry name" value="P-loop containing nucleoside triphosphate hydrolases"/>
    <property type="match status" value="1"/>
</dbReference>
<proteinExistence type="inferred from homology"/>
<keyword evidence="3 8" id="KW-0547">Nucleotide-binding</keyword>
<comment type="catalytic activity">
    <reaction evidence="7 8">
        <text>CMP + ATP = CDP + ADP</text>
        <dbReference type="Rhea" id="RHEA:11600"/>
        <dbReference type="ChEBI" id="CHEBI:30616"/>
        <dbReference type="ChEBI" id="CHEBI:58069"/>
        <dbReference type="ChEBI" id="CHEBI:60377"/>
        <dbReference type="ChEBI" id="CHEBI:456216"/>
        <dbReference type="EC" id="2.7.4.25"/>
    </reaction>
</comment>
<dbReference type="STRING" id="476281.ICMP_379"/>
<evidence type="ECO:0000256" key="2">
    <source>
        <dbReference type="ARBA" id="ARBA00022679"/>
    </source>
</evidence>
<dbReference type="InterPro" id="IPR027417">
    <property type="entry name" value="P-loop_NTPase"/>
</dbReference>
<dbReference type="HAMAP" id="MF_00238">
    <property type="entry name" value="Cytidyl_kinase_type1"/>
    <property type="match status" value="1"/>
</dbReference>
<reference evidence="10 11" key="1">
    <citation type="journal article" date="2011" name="Genome Biol. Evol.">
        <title>Reductive evolution of bacterial genome in insect gut environment.</title>
        <authorList>
            <person name="Nikoh N."/>
            <person name="Hosokawa T."/>
            <person name="Ohshima K."/>
            <person name="Hattori M."/>
            <person name="Fukatsu T."/>
        </authorList>
    </citation>
    <scope>NUCLEOTIDE SEQUENCE [LARGE SCALE GENOMIC DNA]</scope>
    <source>
        <strain evidence="10 11">Mpkobe</strain>
    </source>
</reference>
<dbReference type="GO" id="GO:0036431">
    <property type="term" value="F:dCMP kinase activity"/>
    <property type="evidence" value="ECO:0007669"/>
    <property type="project" value="InterPro"/>
</dbReference>
<evidence type="ECO:0000313" key="11">
    <source>
        <dbReference type="Proteomes" id="UP000061704"/>
    </source>
</evidence>
<evidence type="ECO:0000256" key="4">
    <source>
        <dbReference type="ARBA" id="ARBA00022777"/>
    </source>
</evidence>
<dbReference type="PANTHER" id="PTHR21299:SF2">
    <property type="entry name" value="CYTIDYLATE KINASE"/>
    <property type="match status" value="1"/>
</dbReference>
<feature type="binding site" evidence="8">
    <location>
        <begin position="31"/>
        <end position="39"/>
    </location>
    <ligand>
        <name>ATP</name>
        <dbReference type="ChEBI" id="CHEBI:30616"/>
    </ligand>
</feature>
<organism evidence="10 11">
    <name type="scientific">Candidatus Ishikawaella capsulata Mpkobe</name>
    <dbReference type="NCBI Taxonomy" id="476281"/>
    <lineage>
        <taxon>Bacteria</taxon>
        <taxon>Pseudomonadati</taxon>
        <taxon>Pseudomonadota</taxon>
        <taxon>Gammaproteobacteria</taxon>
        <taxon>Enterobacterales</taxon>
        <taxon>Enterobacteriaceae</taxon>
        <taxon>Candidatus Ishikawella</taxon>
    </lineage>
</organism>
<dbReference type="GO" id="GO:0036430">
    <property type="term" value="F:CMP kinase activity"/>
    <property type="evidence" value="ECO:0007669"/>
    <property type="project" value="RHEA"/>
</dbReference>
<dbReference type="PANTHER" id="PTHR21299">
    <property type="entry name" value="CYTIDYLATE KINASE/PANTOATE-BETA-ALANINE LIGASE"/>
    <property type="match status" value="1"/>
</dbReference>
<keyword evidence="11" id="KW-1185">Reference proteome</keyword>